<dbReference type="NCBIfam" id="TIGR04520">
    <property type="entry name" value="ECF_ATPase_1"/>
    <property type="match status" value="1"/>
</dbReference>
<evidence type="ECO:0000256" key="2">
    <source>
        <dbReference type="ARBA" id="ARBA00005417"/>
    </source>
</evidence>
<name>A0A0S7BNR4_9CHLR</name>
<keyword evidence="11" id="KW-1185">Reference proteome</keyword>
<feature type="domain" description="ABC transporter" evidence="9">
    <location>
        <begin position="8"/>
        <end position="245"/>
    </location>
</feature>
<dbReference type="InterPro" id="IPR003593">
    <property type="entry name" value="AAA+_ATPase"/>
</dbReference>
<comment type="similarity">
    <text evidence="2">Belongs to the ABC transporter superfamily.</text>
</comment>
<dbReference type="GO" id="GO:0042626">
    <property type="term" value="F:ATPase-coupled transmembrane transporter activity"/>
    <property type="evidence" value="ECO:0007669"/>
    <property type="project" value="TreeGrafter"/>
</dbReference>
<dbReference type="AlphaFoldDB" id="A0A0S7BNR4"/>
<dbReference type="PROSITE" id="PS50893">
    <property type="entry name" value="ABC_TRANSPORTER_2"/>
    <property type="match status" value="2"/>
</dbReference>
<dbReference type="PROSITE" id="PS00211">
    <property type="entry name" value="ABC_TRANSPORTER_1"/>
    <property type="match status" value="2"/>
</dbReference>
<accession>A0A0S7BNR4</accession>
<dbReference type="STRING" id="360412.LARV_03393"/>
<dbReference type="InterPro" id="IPR003439">
    <property type="entry name" value="ABC_transporter-like_ATP-bd"/>
</dbReference>
<dbReference type="CDD" id="cd03225">
    <property type="entry name" value="ABC_cobalt_CbiO_domain1"/>
    <property type="match status" value="2"/>
</dbReference>
<reference evidence="10" key="1">
    <citation type="submission" date="2015-07" db="EMBL/GenBank/DDBJ databases">
        <title>Draft Genome Sequences of Anaerolinea thermolimosa IMO-1, Bellilinea caldifistulae GOMI-1, Leptolinea tardivitalis YMTK-2, Levilinea saccharolytica KIBI-1,Longilinea arvoryzae KOME-1, Previously Described as Members of the Anaerolineaceae (Chloroflexi).</title>
        <authorList>
            <person name="Sekiguchi Y."/>
            <person name="Ohashi A."/>
            <person name="Matsuura N."/>
            <person name="Tourlousse M.D."/>
        </authorList>
    </citation>
    <scope>NUCLEOTIDE SEQUENCE [LARGE SCALE GENOMIC DNA]</scope>
    <source>
        <strain evidence="10">KOME-1</strain>
    </source>
</reference>
<dbReference type="GO" id="GO:0005524">
    <property type="term" value="F:ATP binding"/>
    <property type="evidence" value="ECO:0007669"/>
    <property type="project" value="UniProtKB-KW"/>
</dbReference>
<evidence type="ECO:0000256" key="8">
    <source>
        <dbReference type="ARBA" id="ARBA00023136"/>
    </source>
</evidence>
<dbReference type="Proteomes" id="UP000055060">
    <property type="component" value="Unassembled WGS sequence"/>
</dbReference>
<dbReference type="InterPro" id="IPR017871">
    <property type="entry name" value="ABC_transporter-like_CS"/>
</dbReference>
<proteinExistence type="inferred from homology"/>
<evidence type="ECO:0000256" key="6">
    <source>
        <dbReference type="ARBA" id="ARBA00022840"/>
    </source>
</evidence>
<gene>
    <name evidence="10" type="ORF">LARV_03393</name>
</gene>
<dbReference type="FunFam" id="3.40.50.300:FF:000224">
    <property type="entry name" value="Energy-coupling factor transporter ATP-binding protein EcfA"/>
    <property type="match status" value="2"/>
</dbReference>
<organism evidence="10">
    <name type="scientific">Longilinea arvoryzae</name>
    <dbReference type="NCBI Taxonomy" id="360412"/>
    <lineage>
        <taxon>Bacteria</taxon>
        <taxon>Bacillati</taxon>
        <taxon>Chloroflexota</taxon>
        <taxon>Anaerolineae</taxon>
        <taxon>Anaerolineales</taxon>
        <taxon>Anaerolineaceae</taxon>
        <taxon>Longilinea</taxon>
    </lineage>
</organism>
<dbReference type="PANTHER" id="PTHR43553">
    <property type="entry name" value="HEAVY METAL TRANSPORTER"/>
    <property type="match status" value="1"/>
</dbReference>
<evidence type="ECO:0000259" key="9">
    <source>
        <dbReference type="PROSITE" id="PS50893"/>
    </source>
</evidence>
<keyword evidence="5" id="KW-0547">Nucleotide-binding</keyword>
<dbReference type="Pfam" id="PF00005">
    <property type="entry name" value="ABC_tran"/>
    <property type="match status" value="2"/>
</dbReference>
<keyword evidence="8" id="KW-0472">Membrane</keyword>
<dbReference type="NCBIfam" id="NF010167">
    <property type="entry name" value="PRK13648.1"/>
    <property type="match status" value="2"/>
</dbReference>
<dbReference type="InterPro" id="IPR015856">
    <property type="entry name" value="ABC_transpr_CbiO/EcfA_su"/>
</dbReference>
<evidence type="ECO:0000313" key="10">
    <source>
        <dbReference type="EMBL" id="GAP15601.1"/>
    </source>
</evidence>
<evidence type="ECO:0000313" key="11">
    <source>
        <dbReference type="Proteomes" id="UP000055060"/>
    </source>
</evidence>
<dbReference type="Gene3D" id="3.40.50.300">
    <property type="entry name" value="P-loop containing nucleotide triphosphate hydrolases"/>
    <property type="match status" value="2"/>
</dbReference>
<dbReference type="SUPFAM" id="SSF52540">
    <property type="entry name" value="P-loop containing nucleoside triphosphate hydrolases"/>
    <property type="match status" value="2"/>
</dbReference>
<evidence type="ECO:0000256" key="4">
    <source>
        <dbReference type="ARBA" id="ARBA00022475"/>
    </source>
</evidence>
<dbReference type="SMART" id="SM00382">
    <property type="entry name" value="AAA"/>
    <property type="match status" value="2"/>
</dbReference>
<keyword evidence="7" id="KW-1278">Translocase</keyword>
<dbReference type="OrthoDB" id="501320at2"/>
<evidence type="ECO:0000256" key="5">
    <source>
        <dbReference type="ARBA" id="ARBA00022741"/>
    </source>
</evidence>
<dbReference type="InterPro" id="IPR030947">
    <property type="entry name" value="EcfA_1"/>
</dbReference>
<dbReference type="InterPro" id="IPR027417">
    <property type="entry name" value="P-loop_NTPase"/>
</dbReference>
<evidence type="ECO:0000256" key="7">
    <source>
        <dbReference type="ARBA" id="ARBA00022967"/>
    </source>
</evidence>
<keyword evidence="6" id="KW-0067">ATP-binding</keyword>
<dbReference type="GO" id="GO:0043190">
    <property type="term" value="C:ATP-binding cassette (ABC) transporter complex"/>
    <property type="evidence" value="ECO:0007669"/>
    <property type="project" value="TreeGrafter"/>
</dbReference>
<dbReference type="GO" id="GO:0016887">
    <property type="term" value="F:ATP hydrolysis activity"/>
    <property type="evidence" value="ECO:0007669"/>
    <property type="project" value="InterPro"/>
</dbReference>
<keyword evidence="3" id="KW-0813">Transport</keyword>
<dbReference type="RefSeq" id="WP_075074771.1">
    <property type="nucleotide sequence ID" value="NZ_DF967972.1"/>
</dbReference>
<keyword evidence="4" id="KW-1003">Cell membrane</keyword>
<dbReference type="InterPro" id="IPR050095">
    <property type="entry name" value="ECF_ABC_transporter_ATP-bd"/>
</dbReference>
<sequence length="583" mass="63942">MTSQPALIEIDHVTFFHSGREKSAEPALRDLSLRIEAGEFIALIGANGSGKTTLARHMNALLLPTQGGVRVMGLNTRERKNWPAVRSTVGMVFQSAEDQLVSTTVEDDTAFAAENAGLPSDEIRRRVDEALRAVEMWEERKRPPHLLSAGQMQRVALAGVLAMRPRCIVFDETTAMLDPAGRRNVMEMVQRLNRAGMTIVYITHYMQEALLAQRVVVLSRGQIALDGSPREVFSDPGRLGELGLELPPLTALAEGLEELFPGVPVGALTPEELADAIPDPQDAERMRRLPEPETHPQRDAAIEVRGLGHIYMKDTPLTHTALVDVNLTAGRGAVHGLIGATGSGKSTLLQHFNGLLRPQKGSVQVAGHSLNDPNVTVKQMVQVVGLVFQNPEAQFVEQYIGDEIAYGPRPLLDRPALRERVQWAMQLVGLDFEHYKDRLTYSLSGGERRKVALASVLALQPQILVLDEPTAGLDPLSRREVLRHLQEFQRQGMTLVLSSHQMGDLARLTERVTVLQEGRDVRTGTAAEIFCEGQALHDWGLEAPIAVQVADRLRARGWPVPREAITTEGLVAAMAGLTAREAV</sequence>
<evidence type="ECO:0000256" key="3">
    <source>
        <dbReference type="ARBA" id="ARBA00022448"/>
    </source>
</evidence>
<protein>
    <submittedName>
        <fullName evidence="10">ATPase components of various ABC-type transport systems, contain duplicated ATPase</fullName>
    </submittedName>
</protein>
<evidence type="ECO:0000256" key="1">
    <source>
        <dbReference type="ARBA" id="ARBA00004236"/>
    </source>
</evidence>
<dbReference type="EMBL" id="DF967972">
    <property type="protein sequence ID" value="GAP15601.1"/>
    <property type="molecule type" value="Genomic_DNA"/>
</dbReference>
<feature type="domain" description="ABC transporter" evidence="9">
    <location>
        <begin position="302"/>
        <end position="542"/>
    </location>
</feature>
<dbReference type="PANTHER" id="PTHR43553:SF24">
    <property type="entry name" value="ENERGY-COUPLING FACTOR TRANSPORTER ATP-BINDING PROTEIN ECFA1"/>
    <property type="match status" value="1"/>
</dbReference>
<comment type="subcellular location">
    <subcellularLocation>
        <location evidence="1">Cell membrane</location>
    </subcellularLocation>
</comment>